<protein>
    <submittedName>
        <fullName evidence="5">Retrovirus-related Pol polyprotein from transposon TNT 1-94</fullName>
    </submittedName>
</protein>
<dbReference type="InterPro" id="IPR001878">
    <property type="entry name" value="Znf_CCHC"/>
</dbReference>
<organism evidence="5 6">
    <name type="scientific">Pseudolycoriella hygida</name>
    <dbReference type="NCBI Taxonomy" id="35572"/>
    <lineage>
        <taxon>Eukaryota</taxon>
        <taxon>Metazoa</taxon>
        <taxon>Ecdysozoa</taxon>
        <taxon>Arthropoda</taxon>
        <taxon>Hexapoda</taxon>
        <taxon>Insecta</taxon>
        <taxon>Pterygota</taxon>
        <taxon>Neoptera</taxon>
        <taxon>Endopterygota</taxon>
        <taxon>Diptera</taxon>
        <taxon>Nematocera</taxon>
        <taxon>Sciaroidea</taxon>
        <taxon>Sciaridae</taxon>
        <taxon>Pseudolycoriella</taxon>
    </lineage>
</organism>
<feature type="coiled-coil region" evidence="2">
    <location>
        <begin position="1515"/>
        <end position="1591"/>
    </location>
</feature>
<dbReference type="OrthoDB" id="7755869at2759"/>
<name>A0A9Q0NEM4_9DIPT</name>
<gene>
    <name evidence="5" type="primary">POLX_9</name>
    <name evidence="5" type="ORF">Bhyg_04135</name>
</gene>
<dbReference type="GO" id="GO:0008270">
    <property type="term" value="F:zinc ion binding"/>
    <property type="evidence" value="ECO:0007669"/>
    <property type="project" value="UniProtKB-KW"/>
</dbReference>
<dbReference type="Pfam" id="PF22936">
    <property type="entry name" value="Pol_BBD"/>
    <property type="match status" value="2"/>
</dbReference>
<dbReference type="PROSITE" id="PS50158">
    <property type="entry name" value="ZF_CCHC"/>
    <property type="match status" value="2"/>
</dbReference>
<dbReference type="PANTHER" id="PTHR47481:SF36">
    <property type="entry name" value="CCHC-TYPE DOMAIN-CONTAINING PROTEIN"/>
    <property type="match status" value="1"/>
</dbReference>
<dbReference type="Pfam" id="PF14223">
    <property type="entry name" value="Retrotran_gag_2"/>
    <property type="match status" value="2"/>
</dbReference>
<evidence type="ECO:0000256" key="2">
    <source>
        <dbReference type="SAM" id="Coils"/>
    </source>
</evidence>
<evidence type="ECO:0000256" key="3">
    <source>
        <dbReference type="SAM" id="MobiDB-lite"/>
    </source>
</evidence>
<feature type="domain" description="CCHC-type" evidence="4">
    <location>
        <begin position="736"/>
        <end position="752"/>
    </location>
</feature>
<keyword evidence="1" id="KW-0862">Zinc</keyword>
<feature type="coiled-coil region" evidence="2">
    <location>
        <begin position="1712"/>
        <end position="1760"/>
    </location>
</feature>
<dbReference type="Proteomes" id="UP001151699">
    <property type="component" value="Chromosome A"/>
</dbReference>
<sequence length="1823" mass="206063">MADLPRNRVVPNRIFSHCGVDFAGPEFFNQSPILHEDPLAIKKLIDKSTEIITSLEVLKLPVNHWDAIIVQTYLEHENLWDYVNPDPNAVKPTRKKATIQESDEVDDEFLREEATKDRKAKSKIILFIHPSNYHHVQNCVSAKAVWQALKSAFEDSGLTRKVGLIRVLTSTKLQNCSSMEEYVNKIMTAAHKLRDIRAEVSDEWLGSFLLAGLTDRYNPMIMALEASGTQITGDAVKTKLLQEEKPSSNAPKAFYSSKKHRKQQHSTNDRTSSSSSSAGTSNIRCFNCNQYGHISRNCPNKKQMSSQSAQISSTSHPKGLIAAFSTFYDNPNDWFFDSASSFHMTMREDWLDDQHAAIVDKITTANNSAMKVKSTGRVTVQVVCENNVKQLPIHEVLHVPDLSVNLLSINQIVSKGYTVFFDNSGCIVSDDNSNVVATGEHINNMFKLHTPYSSKKKTLLRIQKWHSDRYIVDSHLQEFFNQSPILHEDPLAIKKLIDKSTEIITSLEVLKLPVNHWDAIIVQTYLEHENLWDYVNPDPNAVKPTRKKATIQESDEVDDEFLREEATKDRKAKSKIILFIHPSNYHHVQNCVSAKAVWQALKSAFEDSGLTRKVGLIRVLTSTKLQNCSSMEEYVNKIMTAAHKLRDIRAEVSDEWLGSFLLAGLTDRYNPMIMALEASGTQITGDAVKTKLLQEEKPSSNAPKAFYSSKKHRKQQHSTNDRTSSSSSSAGTSNIRCFNCNQYGHISRNCPNKKQMSSQSAQISSTSHPKGLIAAFSTFYDNPNDWFFDSASSFHMTMREDWLDDQHAAIVDKITTANNSAMKVKSTGRVTVQVVCENNVKQLPIHEVLHVPDLSVNLLSINQIVSKGYTVFFDNSGCIVSDDNSNVVATGEHINNMFKLHTPYSSKKKLCFVSKNGTATVGDVFPYFENELDSDVQDMDELYSDEQNPIEVGETNELNTEQNPLQSNDTPNKINDILPSIFGQDLVPTNDAISLPNIRLDHKITTSLSHILLPTCNASEDVFLNVLKSSFSRYKYEKNSLDHAFKMGMSGNVSLIEEEDLTRNWKKMNSKEQQDRQATLLGFWAVENFPSMGKQLHGPSWHAKVNSLQANSKQIRAVEINAVIFKKLKLRVLKLNVSDSTLGKLKYFVRVPESIAKGNESKISRKIKAYDVDEQWLDHCWKALKLGGFSLAFEPQRDLIGTLNLLTSLPNNREEMIDDNGTPSIQAPKRARATTTTTNYYEPAVFDDGASTSKDIHTDFQSVMVPKINGAGYDDSRSLRVNNALSMGYQVDILSIRNDMSRLTEMLQSTLVATGQERLHIKVINQKDEVIAQLKATVQELRQENDGFIKDLLKSKEQIEKQAALALVLQNGSEAHLKLHEQSERSLERQIAEAATTKQKMDEELKAANRMIEKLREINTTGLVIELKAQIETLDKKLSANVQETSESIEKNEKLQKELDALKSYTVSKEEELKHLKKALEDSATTTQSMGDELNTNASFMIALRAQIETSDANLAAAERVNSESIEANEKLQAELDAFKTYTDDKEQDLKNVYKALDDLEEAKRKIEDELNVTKQAKENSRDEVKKLKERSTSLVFELRAQIDTLNANLTAADQVNSESKEKNVKLQAEFDELKNYTVSKDEELENAYKLLHDSEERKRKIEDELNVTNQAKEKSRDEVKTLKERSTSLAIELKAQIDTLDANLTAAGQVNSESNEKNVKLQAELDELKNYAVSKVEELTNLQKSFSELQKQIDSMEKRKKNGLGISDRMAERTPICMDKIYFSQEHKICSWVHLPDRCRWVSTGRKSDRKWSCKQRKTSIF</sequence>
<feature type="region of interest" description="Disordered" evidence="3">
    <location>
        <begin position="693"/>
        <end position="731"/>
    </location>
</feature>
<dbReference type="PANTHER" id="PTHR47481">
    <property type="match status" value="1"/>
</dbReference>
<keyword evidence="6" id="KW-1185">Reference proteome</keyword>
<dbReference type="GO" id="GO:0003676">
    <property type="term" value="F:nucleic acid binding"/>
    <property type="evidence" value="ECO:0007669"/>
    <property type="project" value="InterPro"/>
</dbReference>
<accession>A0A9Q0NEM4</accession>
<proteinExistence type="predicted"/>
<dbReference type="Gene3D" id="4.10.60.10">
    <property type="entry name" value="Zinc finger, CCHC-type"/>
    <property type="match status" value="2"/>
</dbReference>
<dbReference type="EMBL" id="WJQU01000001">
    <property type="protein sequence ID" value="KAJ6648903.1"/>
    <property type="molecule type" value="Genomic_DNA"/>
</dbReference>
<evidence type="ECO:0000313" key="6">
    <source>
        <dbReference type="Proteomes" id="UP001151699"/>
    </source>
</evidence>
<dbReference type="SUPFAM" id="SSF57756">
    <property type="entry name" value="Retrovirus zinc finger-like domains"/>
    <property type="match status" value="2"/>
</dbReference>
<evidence type="ECO:0000256" key="1">
    <source>
        <dbReference type="PROSITE-ProRule" id="PRU00047"/>
    </source>
</evidence>
<reference evidence="5" key="1">
    <citation type="submission" date="2022-07" db="EMBL/GenBank/DDBJ databases">
        <authorList>
            <person name="Trinca V."/>
            <person name="Uliana J.V.C."/>
            <person name="Torres T.T."/>
            <person name="Ward R.J."/>
            <person name="Monesi N."/>
        </authorList>
    </citation>
    <scope>NUCLEOTIDE SEQUENCE</scope>
    <source>
        <strain evidence="5">HSMRA1968</strain>
        <tissue evidence="5">Whole embryos</tissue>
    </source>
</reference>
<feature type="coiled-coil region" evidence="2">
    <location>
        <begin position="1384"/>
        <end position="1418"/>
    </location>
</feature>
<dbReference type="InterPro" id="IPR036875">
    <property type="entry name" value="Znf_CCHC_sf"/>
</dbReference>
<feature type="coiled-coil region" evidence="2">
    <location>
        <begin position="1324"/>
        <end position="1358"/>
    </location>
</feature>
<feature type="region of interest" description="Disordered" evidence="3">
    <location>
        <begin position="241"/>
        <end position="279"/>
    </location>
</feature>
<feature type="coiled-coil region" evidence="2">
    <location>
        <begin position="1617"/>
        <end position="1686"/>
    </location>
</feature>
<feature type="domain" description="CCHC-type" evidence="4">
    <location>
        <begin position="284"/>
        <end position="300"/>
    </location>
</feature>
<evidence type="ECO:0000313" key="5">
    <source>
        <dbReference type="EMBL" id="KAJ6648903.1"/>
    </source>
</evidence>
<keyword evidence="1" id="KW-0863">Zinc-finger</keyword>
<keyword evidence="2" id="KW-0175">Coiled coil</keyword>
<dbReference type="InterPro" id="IPR054722">
    <property type="entry name" value="PolX-like_BBD"/>
</dbReference>
<evidence type="ECO:0000259" key="4">
    <source>
        <dbReference type="PROSITE" id="PS50158"/>
    </source>
</evidence>
<keyword evidence="1" id="KW-0479">Metal-binding</keyword>
<comment type="caution">
    <text evidence="5">The sequence shown here is derived from an EMBL/GenBank/DDBJ whole genome shotgun (WGS) entry which is preliminary data.</text>
</comment>
<dbReference type="Pfam" id="PF00098">
    <property type="entry name" value="zf-CCHC"/>
    <property type="match status" value="2"/>
</dbReference>
<dbReference type="SMART" id="SM00343">
    <property type="entry name" value="ZnF_C2HC"/>
    <property type="match status" value="2"/>
</dbReference>